<name>A0A5B7E1C8_PORTR</name>
<proteinExistence type="predicted"/>
<comment type="caution">
    <text evidence="2">The sequence shown here is derived from an EMBL/GenBank/DDBJ whole genome shotgun (WGS) entry which is preliminary data.</text>
</comment>
<sequence>MRTRLANDEVTYFSNILKVWSKGMTMTTPRSKEVHKPRLRTVEETFKLLSIQFIHFGRKMSVESTKHSTVYSCNMHQRMINHHASKLSVGRSHGSTRPTPSSEVIHNPHFSTGLVTNELVKLLNVKLHN</sequence>
<keyword evidence="3" id="KW-1185">Reference proteome</keyword>
<reference evidence="2 3" key="1">
    <citation type="submission" date="2019-05" db="EMBL/GenBank/DDBJ databases">
        <title>Another draft genome of Portunus trituberculatus and its Hox gene families provides insights of decapod evolution.</title>
        <authorList>
            <person name="Jeong J.-H."/>
            <person name="Song I."/>
            <person name="Kim S."/>
            <person name="Choi T."/>
            <person name="Kim D."/>
            <person name="Ryu S."/>
            <person name="Kim W."/>
        </authorList>
    </citation>
    <scope>NUCLEOTIDE SEQUENCE [LARGE SCALE GENOMIC DNA]</scope>
    <source>
        <tissue evidence="2">Muscle</tissue>
    </source>
</reference>
<gene>
    <name evidence="2" type="ORF">E2C01_021006</name>
</gene>
<protein>
    <submittedName>
        <fullName evidence="2">Uncharacterized protein</fullName>
    </submittedName>
</protein>
<accession>A0A5B7E1C8</accession>
<evidence type="ECO:0000256" key="1">
    <source>
        <dbReference type="SAM" id="MobiDB-lite"/>
    </source>
</evidence>
<dbReference type="EMBL" id="VSRR010001809">
    <property type="protein sequence ID" value="MPC27821.1"/>
    <property type="molecule type" value="Genomic_DNA"/>
</dbReference>
<evidence type="ECO:0000313" key="3">
    <source>
        <dbReference type="Proteomes" id="UP000324222"/>
    </source>
</evidence>
<feature type="region of interest" description="Disordered" evidence="1">
    <location>
        <begin position="85"/>
        <end position="108"/>
    </location>
</feature>
<feature type="compositionally biased region" description="Polar residues" evidence="1">
    <location>
        <begin position="93"/>
        <end position="108"/>
    </location>
</feature>
<evidence type="ECO:0000313" key="2">
    <source>
        <dbReference type="EMBL" id="MPC27821.1"/>
    </source>
</evidence>
<dbReference type="AlphaFoldDB" id="A0A5B7E1C8"/>
<dbReference type="Proteomes" id="UP000324222">
    <property type="component" value="Unassembled WGS sequence"/>
</dbReference>
<organism evidence="2 3">
    <name type="scientific">Portunus trituberculatus</name>
    <name type="common">Swimming crab</name>
    <name type="synonym">Neptunus trituberculatus</name>
    <dbReference type="NCBI Taxonomy" id="210409"/>
    <lineage>
        <taxon>Eukaryota</taxon>
        <taxon>Metazoa</taxon>
        <taxon>Ecdysozoa</taxon>
        <taxon>Arthropoda</taxon>
        <taxon>Crustacea</taxon>
        <taxon>Multicrustacea</taxon>
        <taxon>Malacostraca</taxon>
        <taxon>Eumalacostraca</taxon>
        <taxon>Eucarida</taxon>
        <taxon>Decapoda</taxon>
        <taxon>Pleocyemata</taxon>
        <taxon>Brachyura</taxon>
        <taxon>Eubrachyura</taxon>
        <taxon>Portunoidea</taxon>
        <taxon>Portunidae</taxon>
        <taxon>Portuninae</taxon>
        <taxon>Portunus</taxon>
    </lineage>
</organism>